<dbReference type="AlphaFoldDB" id="A0AAV2BUH7"/>
<reference evidence="1 2" key="1">
    <citation type="submission" date="2024-04" db="EMBL/GenBank/DDBJ databases">
        <authorList>
            <person name="Rising A."/>
            <person name="Reimegard J."/>
            <person name="Sonavane S."/>
            <person name="Akerstrom W."/>
            <person name="Nylinder S."/>
            <person name="Hedman E."/>
            <person name="Kallberg Y."/>
        </authorList>
    </citation>
    <scope>NUCLEOTIDE SEQUENCE [LARGE SCALE GENOMIC DNA]</scope>
</reference>
<gene>
    <name evidence="1" type="ORF">LARSCL_LOCUS21410</name>
</gene>
<evidence type="ECO:0000313" key="1">
    <source>
        <dbReference type="EMBL" id="CAL1299532.1"/>
    </source>
</evidence>
<name>A0AAV2BUH7_9ARAC</name>
<proteinExistence type="predicted"/>
<dbReference type="Proteomes" id="UP001497382">
    <property type="component" value="Unassembled WGS sequence"/>
</dbReference>
<comment type="caution">
    <text evidence="1">The sequence shown here is derived from an EMBL/GenBank/DDBJ whole genome shotgun (WGS) entry which is preliminary data.</text>
</comment>
<protein>
    <submittedName>
        <fullName evidence="1">Uncharacterized protein</fullName>
    </submittedName>
</protein>
<dbReference type="EMBL" id="CAXIEN010000505">
    <property type="protein sequence ID" value="CAL1299532.1"/>
    <property type="molecule type" value="Genomic_DNA"/>
</dbReference>
<keyword evidence="2" id="KW-1185">Reference proteome</keyword>
<organism evidence="1 2">
    <name type="scientific">Larinioides sclopetarius</name>
    <dbReference type="NCBI Taxonomy" id="280406"/>
    <lineage>
        <taxon>Eukaryota</taxon>
        <taxon>Metazoa</taxon>
        <taxon>Ecdysozoa</taxon>
        <taxon>Arthropoda</taxon>
        <taxon>Chelicerata</taxon>
        <taxon>Arachnida</taxon>
        <taxon>Araneae</taxon>
        <taxon>Araneomorphae</taxon>
        <taxon>Entelegynae</taxon>
        <taxon>Araneoidea</taxon>
        <taxon>Araneidae</taxon>
        <taxon>Larinioides</taxon>
    </lineage>
</organism>
<accession>A0AAV2BUH7</accession>
<sequence>MFLATCCWDRKIKKMVPSSAEPYEDWLKLPVKVMYSAGSYEKIKKSGRYV</sequence>
<evidence type="ECO:0000313" key="2">
    <source>
        <dbReference type="Proteomes" id="UP001497382"/>
    </source>
</evidence>